<dbReference type="Pfam" id="PF06325">
    <property type="entry name" value="PrmA"/>
    <property type="match status" value="1"/>
</dbReference>
<organism evidence="7 8">
    <name type="scientific">Flavobacterium beibuense F44-8</name>
    <dbReference type="NCBI Taxonomy" id="1406840"/>
    <lineage>
        <taxon>Bacteria</taxon>
        <taxon>Pseudomonadati</taxon>
        <taxon>Bacteroidota</taxon>
        <taxon>Flavobacteriia</taxon>
        <taxon>Flavobacteriales</taxon>
        <taxon>Flavobacteriaceae</taxon>
        <taxon>Flavobacterium</taxon>
    </lineage>
</organism>
<keyword evidence="8" id="KW-1185">Reference proteome</keyword>
<dbReference type="InterPro" id="IPR029063">
    <property type="entry name" value="SAM-dependent_MTases_sf"/>
</dbReference>
<feature type="binding site" evidence="6">
    <location>
        <position position="129"/>
    </location>
    <ligand>
        <name>S-adenosyl-L-methionine</name>
        <dbReference type="ChEBI" id="CHEBI:59789"/>
    </ligand>
</feature>
<dbReference type="CDD" id="cd02440">
    <property type="entry name" value="AdoMet_MTases"/>
    <property type="match status" value="1"/>
</dbReference>
<evidence type="ECO:0000256" key="2">
    <source>
        <dbReference type="ARBA" id="ARBA00022490"/>
    </source>
</evidence>
<keyword evidence="4 6" id="KW-0808">Transferase</keyword>
<dbReference type="AlphaFoldDB" id="A0A0A2LNS5"/>
<dbReference type="Gene3D" id="3.40.50.150">
    <property type="entry name" value="Vaccinia Virus protein VP39"/>
    <property type="match status" value="1"/>
</dbReference>
<protein>
    <recommendedName>
        <fullName evidence="6">Ribosomal protein L11 methyltransferase</fullName>
        <shortName evidence="6">L11 Mtase</shortName>
        <ecNumber evidence="6">2.1.1.-</ecNumber>
    </recommendedName>
</protein>
<feature type="binding site" evidence="6">
    <location>
        <position position="214"/>
    </location>
    <ligand>
        <name>S-adenosyl-L-methionine</name>
        <dbReference type="ChEBI" id="CHEBI:59789"/>
    </ligand>
</feature>
<dbReference type="PIRSF" id="PIRSF000401">
    <property type="entry name" value="RPL11_MTase"/>
    <property type="match status" value="1"/>
</dbReference>
<evidence type="ECO:0000256" key="1">
    <source>
        <dbReference type="ARBA" id="ARBA00009741"/>
    </source>
</evidence>
<evidence type="ECO:0000256" key="4">
    <source>
        <dbReference type="ARBA" id="ARBA00022679"/>
    </source>
</evidence>
<keyword evidence="7" id="KW-0687">Ribonucleoprotein</keyword>
<dbReference type="eggNOG" id="COG2264">
    <property type="taxonomic scope" value="Bacteria"/>
</dbReference>
<proteinExistence type="inferred from homology"/>
<dbReference type="SUPFAM" id="SSF53335">
    <property type="entry name" value="S-adenosyl-L-methionine-dependent methyltransferases"/>
    <property type="match status" value="1"/>
</dbReference>
<keyword evidence="2 6" id="KW-0963">Cytoplasm</keyword>
<dbReference type="Proteomes" id="UP000030129">
    <property type="component" value="Unassembled WGS sequence"/>
</dbReference>
<feature type="binding site" evidence="6">
    <location>
        <position position="172"/>
    </location>
    <ligand>
        <name>S-adenosyl-L-methionine</name>
        <dbReference type="ChEBI" id="CHEBI:59789"/>
    </ligand>
</feature>
<dbReference type="GO" id="GO:0008276">
    <property type="term" value="F:protein methyltransferase activity"/>
    <property type="evidence" value="ECO:0007669"/>
    <property type="project" value="UniProtKB-UniRule"/>
</dbReference>
<dbReference type="GO" id="GO:0032259">
    <property type="term" value="P:methylation"/>
    <property type="evidence" value="ECO:0007669"/>
    <property type="project" value="UniProtKB-KW"/>
</dbReference>
<dbReference type="STRING" id="1406840.Q763_08015"/>
<dbReference type="PANTHER" id="PTHR43648:SF1">
    <property type="entry name" value="ELECTRON TRANSFER FLAVOPROTEIN BETA SUBUNIT LYSINE METHYLTRANSFERASE"/>
    <property type="match status" value="1"/>
</dbReference>
<dbReference type="HAMAP" id="MF_00735">
    <property type="entry name" value="Methyltr_PrmA"/>
    <property type="match status" value="1"/>
</dbReference>
<comment type="similarity">
    <text evidence="1 6">Belongs to the methyltransferase superfamily. PrmA family.</text>
</comment>
<dbReference type="InterPro" id="IPR050078">
    <property type="entry name" value="Ribosomal_L11_MeTrfase_PrmA"/>
</dbReference>
<comment type="function">
    <text evidence="6">Methylates ribosomal protein L11.</text>
</comment>
<keyword evidence="5 6" id="KW-0949">S-adenosyl-L-methionine</keyword>
<dbReference type="EMBL" id="JRLV01000007">
    <property type="protein sequence ID" value="KGO81579.1"/>
    <property type="molecule type" value="Genomic_DNA"/>
</dbReference>
<keyword evidence="3 6" id="KW-0489">Methyltransferase</keyword>
<comment type="caution">
    <text evidence="7">The sequence shown here is derived from an EMBL/GenBank/DDBJ whole genome shotgun (WGS) entry which is preliminary data.</text>
</comment>
<comment type="subcellular location">
    <subcellularLocation>
        <location evidence="6">Cytoplasm</location>
    </subcellularLocation>
</comment>
<dbReference type="NCBIfam" id="NF001785">
    <property type="entry name" value="PRK00517.2-2"/>
    <property type="match status" value="1"/>
</dbReference>
<keyword evidence="7" id="KW-0689">Ribosomal protein</keyword>
<dbReference type="RefSeq" id="WP_035132937.1">
    <property type="nucleotide sequence ID" value="NZ_JRLV01000007.1"/>
</dbReference>
<gene>
    <name evidence="6" type="primary">prmA</name>
    <name evidence="7" type="ORF">Q763_08015</name>
</gene>
<dbReference type="GO" id="GO:0005840">
    <property type="term" value="C:ribosome"/>
    <property type="evidence" value="ECO:0007669"/>
    <property type="project" value="UniProtKB-KW"/>
</dbReference>
<dbReference type="PANTHER" id="PTHR43648">
    <property type="entry name" value="ELECTRON TRANSFER FLAVOPROTEIN BETA SUBUNIT LYSINE METHYLTRANSFERASE"/>
    <property type="match status" value="1"/>
</dbReference>
<sequence length="277" mass="31878">MSNIYIGYHFSVEPKETGTEILLAELGETPFESFIETEEGLSAYIQKQYWNENVLDDIFILKSPEFKIEYTFEEIEQVNWNEEWEKNFEPIEVGNSCYVRAPFHEKTNAQYDIVIEPKMSFGTGHHETTFMMIQHLLETDLENKKTLDMGCGTAILAILAEMRGAKPIDAIDIDNWCYLNSIENAERNNCEHISVYEGDASLLNGKKYDVIIANINRNILLNDMQQYVDCLNEGATLLLSGFYEEDIPAIDASCTEKGLKFVKKFDKNNWVALKYVN</sequence>
<reference evidence="7 8" key="1">
    <citation type="submission" date="2013-09" db="EMBL/GenBank/DDBJ databases">
        <authorList>
            <person name="Zeng Z."/>
            <person name="Chen C."/>
        </authorList>
    </citation>
    <scope>NUCLEOTIDE SEQUENCE [LARGE SCALE GENOMIC DNA]</scope>
    <source>
        <strain evidence="7 8">F44-8</strain>
    </source>
</reference>
<accession>A0A0A2LNS5</accession>
<evidence type="ECO:0000256" key="3">
    <source>
        <dbReference type="ARBA" id="ARBA00022603"/>
    </source>
</evidence>
<dbReference type="InterPro" id="IPR004498">
    <property type="entry name" value="Ribosomal_PrmA_MeTrfase"/>
</dbReference>
<name>A0A0A2LNS5_9FLAO</name>
<evidence type="ECO:0000256" key="5">
    <source>
        <dbReference type="ARBA" id="ARBA00022691"/>
    </source>
</evidence>
<dbReference type="GO" id="GO:0005737">
    <property type="term" value="C:cytoplasm"/>
    <property type="evidence" value="ECO:0007669"/>
    <property type="project" value="UniProtKB-SubCell"/>
</dbReference>
<comment type="catalytic activity">
    <reaction evidence="6">
        <text>L-lysyl-[protein] + 3 S-adenosyl-L-methionine = N(6),N(6),N(6)-trimethyl-L-lysyl-[protein] + 3 S-adenosyl-L-homocysteine + 3 H(+)</text>
        <dbReference type="Rhea" id="RHEA:54192"/>
        <dbReference type="Rhea" id="RHEA-COMP:9752"/>
        <dbReference type="Rhea" id="RHEA-COMP:13826"/>
        <dbReference type="ChEBI" id="CHEBI:15378"/>
        <dbReference type="ChEBI" id="CHEBI:29969"/>
        <dbReference type="ChEBI" id="CHEBI:57856"/>
        <dbReference type="ChEBI" id="CHEBI:59789"/>
        <dbReference type="ChEBI" id="CHEBI:61961"/>
    </reaction>
</comment>
<dbReference type="EC" id="2.1.1.-" evidence="6"/>
<feature type="binding site" evidence="6">
    <location>
        <position position="150"/>
    </location>
    <ligand>
        <name>S-adenosyl-L-methionine</name>
        <dbReference type="ChEBI" id="CHEBI:59789"/>
    </ligand>
</feature>
<evidence type="ECO:0000313" key="8">
    <source>
        <dbReference type="Proteomes" id="UP000030129"/>
    </source>
</evidence>
<evidence type="ECO:0000256" key="6">
    <source>
        <dbReference type="HAMAP-Rule" id="MF_00735"/>
    </source>
</evidence>
<evidence type="ECO:0000313" key="7">
    <source>
        <dbReference type="EMBL" id="KGO81579.1"/>
    </source>
</evidence>